<sequence>MSLNKEKLVEDLSKVFTREQSEEVSADKSIERLVNGIASAVDVFVKSGQVNVTVSTTGSATAQTGAGTGNIT</sequence>
<name>A0ABT4WHQ9_9FLAO</name>
<dbReference type="InterPro" id="IPR000489">
    <property type="entry name" value="Pterin-binding_dom"/>
</dbReference>
<feature type="domain" description="Pterin-binding" evidence="1">
    <location>
        <begin position="1"/>
        <end position="72"/>
    </location>
</feature>
<accession>A0ABT4WHQ9</accession>
<gene>
    <name evidence="2" type="ORF">NJT12_20910</name>
</gene>
<evidence type="ECO:0000259" key="1">
    <source>
        <dbReference type="PROSITE" id="PS50972"/>
    </source>
</evidence>
<protein>
    <recommendedName>
        <fullName evidence="1">Pterin-binding domain-containing protein</fullName>
    </recommendedName>
</protein>
<dbReference type="PROSITE" id="PS50972">
    <property type="entry name" value="PTERIN_BINDING"/>
    <property type="match status" value="1"/>
</dbReference>
<organism evidence="2 3">
    <name type="scientific">Flavobacterium azizsancarii</name>
    <dbReference type="NCBI Taxonomy" id="2961580"/>
    <lineage>
        <taxon>Bacteria</taxon>
        <taxon>Pseudomonadati</taxon>
        <taxon>Bacteroidota</taxon>
        <taxon>Flavobacteriia</taxon>
        <taxon>Flavobacteriales</taxon>
        <taxon>Flavobacteriaceae</taxon>
        <taxon>Flavobacterium</taxon>
    </lineage>
</organism>
<dbReference type="EMBL" id="JAMZNK010000049">
    <property type="protein sequence ID" value="MDA6072091.1"/>
    <property type="molecule type" value="Genomic_DNA"/>
</dbReference>
<evidence type="ECO:0000313" key="2">
    <source>
        <dbReference type="EMBL" id="MDA6072091.1"/>
    </source>
</evidence>
<evidence type="ECO:0000313" key="3">
    <source>
        <dbReference type="Proteomes" id="UP001212170"/>
    </source>
</evidence>
<keyword evidence="3" id="KW-1185">Reference proteome</keyword>
<dbReference type="Proteomes" id="UP001212170">
    <property type="component" value="Unassembled WGS sequence"/>
</dbReference>
<proteinExistence type="predicted"/>
<dbReference type="RefSeq" id="WP_271337979.1">
    <property type="nucleotide sequence ID" value="NZ_JAMZNK010000049.1"/>
</dbReference>
<comment type="caution">
    <text evidence="2">The sequence shown here is derived from an EMBL/GenBank/DDBJ whole genome shotgun (WGS) entry which is preliminary data.</text>
</comment>
<reference evidence="2 3" key="1">
    <citation type="journal article" date="2023" name="Chemosphere">
        <title>Whole genome analysis of Flavobacterium aziz-sancarii sp. nov., isolated from Ardley Island (Antarctica), revealed a rich resistome and bioremediation potential.</title>
        <authorList>
            <person name="Otur C."/>
            <person name="Okay S."/>
            <person name="Kurt-Kizildogan A."/>
        </authorList>
    </citation>
    <scope>NUCLEOTIDE SEQUENCE [LARGE SCALE GENOMIC DNA]</scope>
    <source>
        <strain evidence="2 3">AC</strain>
    </source>
</reference>